<organism evidence="1 2">
    <name type="scientific">Racocetra persica</name>
    <dbReference type="NCBI Taxonomy" id="160502"/>
    <lineage>
        <taxon>Eukaryota</taxon>
        <taxon>Fungi</taxon>
        <taxon>Fungi incertae sedis</taxon>
        <taxon>Mucoromycota</taxon>
        <taxon>Glomeromycotina</taxon>
        <taxon>Glomeromycetes</taxon>
        <taxon>Diversisporales</taxon>
        <taxon>Gigasporaceae</taxon>
        <taxon>Racocetra</taxon>
    </lineage>
</organism>
<gene>
    <name evidence="1" type="ORF">RPERSI_LOCUS1919</name>
</gene>
<proteinExistence type="predicted"/>
<dbReference type="EMBL" id="CAJVQC010001947">
    <property type="protein sequence ID" value="CAG8503251.1"/>
    <property type="molecule type" value="Genomic_DNA"/>
</dbReference>
<reference evidence="1" key="1">
    <citation type="submission" date="2021-06" db="EMBL/GenBank/DDBJ databases">
        <authorList>
            <person name="Kallberg Y."/>
            <person name="Tangrot J."/>
            <person name="Rosling A."/>
        </authorList>
    </citation>
    <scope>NUCLEOTIDE SEQUENCE</scope>
    <source>
        <strain evidence="1">MA461A</strain>
    </source>
</reference>
<feature type="non-terminal residue" evidence="1">
    <location>
        <position position="1"/>
    </location>
</feature>
<name>A0ACA9L257_9GLOM</name>
<protein>
    <submittedName>
        <fullName evidence="1">37009_t:CDS:1</fullName>
    </submittedName>
</protein>
<accession>A0ACA9L257</accession>
<evidence type="ECO:0000313" key="1">
    <source>
        <dbReference type="EMBL" id="CAG8503251.1"/>
    </source>
</evidence>
<keyword evidence="2" id="KW-1185">Reference proteome</keyword>
<evidence type="ECO:0000313" key="2">
    <source>
        <dbReference type="Proteomes" id="UP000789920"/>
    </source>
</evidence>
<dbReference type="Proteomes" id="UP000789920">
    <property type="component" value="Unassembled WGS sequence"/>
</dbReference>
<comment type="caution">
    <text evidence="1">The sequence shown here is derived from an EMBL/GenBank/DDBJ whole genome shotgun (WGS) entry which is preliminary data.</text>
</comment>
<sequence>GCEKLAMVFLELPGSMAMKLVTEALILYQAPLFVEQFLAKYSDSPLSLFLNSGSNWKYQFAVIHNDV</sequence>